<keyword evidence="2" id="KW-0677">Repeat</keyword>
<evidence type="ECO:0000256" key="2">
    <source>
        <dbReference type="ARBA" id="ARBA00022737"/>
    </source>
</evidence>
<evidence type="ECO:0000256" key="1">
    <source>
        <dbReference type="ARBA" id="ARBA00022441"/>
    </source>
</evidence>
<dbReference type="InterPro" id="IPR011043">
    <property type="entry name" value="Gal_Oxase/kelch_b-propeller"/>
</dbReference>
<dbReference type="Pfam" id="PF01344">
    <property type="entry name" value="Kelch_1"/>
    <property type="match status" value="1"/>
</dbReference>
<feature type="region of interest" description="Disordered" evidence="3">
    <location>
        <begin position="48"/>
        <end position="102"/>
    </location>
</feature>
<dbReference type="OrthoDB" id="10251809at2759"/>
<reference evidence="4" key="1">
    <citation type="submission" date="2020-12" db="EMBL/GenBank/DDBJ databases">
        <title>Metabolic potential, ecology and presence of endohyphal bacteria is reflected in genomic diversity of Mucoromycotina.</title>
        <authorList>
            <person name="Muszewska A."/>
            <person name="Okrasinska A."/>
            <person name="Steczkiewicz K."/>
            <person name="Drgas O."/>
            <person name="Orlowska M."/>
            <person name="Perlinska-Lenart U."/>
            <person name="Aleksandrzak-Piekarczyk T."/>
            <person name="Szatraj K."/>
            <person name="Zielenkiewicz U."/>
            <person name="Pilsyk S."/>
            <person name="Malc E."/>
            <person name="Mieczkowski P."/>
            <person name="Kruszewska J.S."/>
            <person name="Biernat P."/>
            <person name="Pawlowska J."/>
        </authorList>
    </citation>
    <scope>NUCLEOTIDE SEQUENCE</scope>
    <source>
        <strain evidence="4">WA0000067209</strain>
    </source>
</reference>
<dbReference type="SUPFAM" id="SSF117281">
    <property type="entry name" value="Kelch motif"/>
    <property type="match status" value="1"/>
</dbReference>
<dbReference type="EMBL" id="JAEPQZ010000002">
    <property type="protein sequence ID" value="KAG2184871.1"/>
    <property type="molecule type" value="Genomic_DNA"/>
</dbReference>
<evidence type="ECO:0000256" key="3">
    <source>
        <dbReference type="SAM" id="MobiDB-lite"/>
    </source>
</evidence>
<organism evidence="4 5">
    <name type="scientific">Mortierella isabellina</name>
    <name type="common">Filamentous fungus</name>
    <name type="synonym">Umbelopsis isabellina</name>
    <dbReference type="NCBI Taxonomy" id="91625"/>
    <lineage>
        <taxon>Eukaryota</taxon>
        <taxon>Fungi</taxon>
        <taxon>Fungi incertae sedis</taxon>
        <taxon>Mucoromycota</taxon>
        <taxon>Mucoromycotina</taxon>
        <taxon>Umbelopsidomycetes</taxon>
        <taxon>Umbelopsidales</taxon>
        <taxon>Umbelopsidaceae</taxon>
        <taxon>Umbelopsis</taxon>
    </lineage>
</organism>
<dbReference type="SUPFAM" id="SSF50965">
    <property type="entry name" value="Galactose oxidase, central domain"/>
    <property type="match status" value="1"/>
</dbReference>
<evidence type="ECO:0000313" key="5">
    <source>
        <dbReference type="Proteomes" id="UP000654370"/>
    </source>
</evidence>
<feature type="region of interest" description="Disordered" evidence="3">
    <location>
        <begin position="1"/>
        <end position="33"/>
    </location>
</feature>
<feature type="compositionally biased region" description="Polar residues" evidence="3">
    <location>
        <begin position="85"/>
        <end position="102"/>
    </location>
</feature>
<proteinExistence type="predicted"/>
<evidence type="ECO:0000313" key="4">
    <source>
        <dbReference type="EMBL" id="KAG2184871.1"/>
    </source>
</evidence>
<keyword evidence="5" id="KW-1185">Reference proteome</keyword>
<evidence type="ECO:0008006" key="6">
    <source>
        <dbReference type="Google" id="ProtNLM"/>
    </source>
</evidence>
<gene>
    <name evidence="4" type="ORF">INT43_000784</name>
</gene>
<dbReference type="PANTHER" id="PTHR46093">
    <property type="entry name" value="ACYL-COA-BINDING DOMAIN-CONTAINING PROTEIN 5"/>
    <property type="match status" value="1"/>
</dbReference>
<keyword evidence="1" id="KW-0880">Kelch repeat</keyword>
<dbReference type="Pfam" id="PF24681">
    <property type="entry name" value="Kelch_KLHDC2_KLHL20_DRC7"/>
    <property type="match status" value="1"/>
</dbReference>
<feature type="compositionally biased region" description="Basic and acidic residues" evidence="3">
    <location>
        <begin position="70"/>
        <end position="82"/>
    </location>
</feature>
<dbReference type="Proteomes" id="UP000654370">
    <property type="component" value="Unassembled WGS sequence"/>
</dbReference>
<dbReference type="AlphaFoldDB" id="A0A8H7Q2Z5"/>
<dbReference type="InterPro" id="IPR015915">
    <property type="entry name" value="Kelch-typ_b-propeller"/>
</dbReference>
<comment type="caution">
    <text evidence="4">The sequence shown here is derived from an EMBL/GenBank/DDBJ whole genome shotgun (WGS) entry which is preliminary data.</text>
</comment>
<dbReference type="Gene3D" id="2.120.10.80">
    <property type="entry name" value="Kelch-type beta propeller"/>
    <property type="match status" value="2"/>
</dbReference>
<dbReference type="InterPro" id="IPR006652">
    <property type="entry name" value="Kelch_1"/>
</dbReference>
<name>A0A8H7Q2Z5_MORIS</name>
<accession>A0A8H7Q2Z5</accession>
<dbReference type="PANTHER" id="PTHR46093:SF3">
    <property type="entry name" value="ACYL-COA-BINDING DOMAIN-CONTAINING PROTEIN 4"/>
    <property type="match status" value="1"/>
</dbReference>
<protein>
    <recommendedName>
        <fullName evidence="6">Tip elongation aberrant protein 1</fullName>
    </recommendedName>
</protein>
<feature type="compositionally biased region" description="Low complexity" evidence="3">
    <location>
        <begin position="59"/>
        <end position="69"/>
    </location>
</feature>
<sequence>MSESSSPIKSNHERSQVATPIAIPVSKTERNYSEASSLTLMSLQSILSPGEVPHNGLAEPESPTLPSTPTRDDFSSSSDDRASPIQHNFSSNGSPTPVSSLNTTIAATPTRSINMASSPATTASSPMSSLRNNMARKTSTSDSFREKFSPTDRSVKAHRFLKPELDKLAHTRSRKKSIDEYSLSVANVPPAPAPSMYWSKPGTYGKAPRPIRAHTSVLVGELMFVFGGSDHKGCFNTLYILELDTFTWSKPRTHGTPPPPCRAHSATYYAKQKKIFLFGGGEGPVYYNDLYVLDTESLTWSIPTIAGDSPSARRAHSTFVWNDKLYVFGGGDGTHALSDLFALDLLDQNSLRWNNLNPGGHVPVPRGYHTANLVGDKLVVYGGSDGHECFSDVHVCDLTKNTWYAVELDRSIPRLSHTSTRVGSYLFIMGGHDGKQYSSEVLLLNLVTMSWETRSIHGIGPSLRGYHTVVLYDSRLILFGGYDGKSYFGDIYVLDLSACAYLPQITSFAIELNDE</sequence>